<feature type="compositionally biased region" description="Low complexity" evidence="1">
    <location>
        <begin position="87"/>
        <end position="102"/>
    </location>
</feature>
<dbReference type="Proteomes" id="UP001280581">
    <property type="component" value="Unassembled WGS sequence"/>
</dbReference>
<proteinExistence type="predicted"/>
<feature type="region of interest" description="Disordered" evidence="1">
    <location>
        <begin position="344"/>
        <end position="365"/>
    </location>
</feature>
<dbReference type="EMBL" id="WVTA01000004">
    <property type="protein sequence ID" value="KAK3214060.1"/>
    <property type="molecule type" value="Genomic_DNA"/>
</dbReference>
<feature type="region of interest" description="Disordered" evidence="1">
    <location>
        <begin position="1"/>
        <end position="255"/>
    </location>
</feature>
<accession>A0AAN6M0A1</accession>
<protein>
    <submittedName>
        <fullName evidence="2">Uncharacterized protein</fullName>
    </submittedName>
</protein>
<sequence length="428" mass="46117">MPPVRSRDRQALWKKLGKSDVDKEDEGANYGSSTAKHEEVQPKLEGAVLKASTGSEVEDAQSKDVAATPHVVTQSATEVPTKLEGAVSKTSTSSVQSQDQSSAIQAGTQSTADVPPNLGGAVQKASITSDPKDAQSKDSTTASSAVPQSAVGTAATATSATPKFTSDNTSTTVSRAPQNAGATRPESRVNPRGSLSRHTCTSGRYDNAPRFGRPVPLVSEGGATRQYLNKPSRGRHTGKPRGAVFSGPNGDRRKTTQTINAADSKGDVKDPGGLITKQRQRGGAIAPVLLDNTLPITKTLKEFKSGEPDPPVVANILERIEARTKKFAKTQVAKKVNAYNRVNKKANQRKRSLSPDANPEGDDDGQAILEQFHENVLKDGKWWVQPIVGDAYPKRPEYRTWCQEGDECHGLKSFNCLMRHKYQAYYWL</sequence>
<feature type="compositionally biased region" description="Polar residues" evidence="1">
    <location>
        <begin position="162"/>
        <end position="181"/>
    </location>
</feature>
<evidence type="ECO:0000313" key="3">
    <source>
        <dbReference type="Proteomes" id="UP001280581"/>
    </source>
</evidence>
<evidence type="ECO:0000256" key="1">
    <source>
        <dbReference type="SAM" id="MobiDB-lite"/>
    </source>
</evidence>
<gene>
    <name evidence="2" type="ORF">GRF29_28g1903360</name>
</gene>
<evidence type="ECO:0000313" key="2">
    <source>
        <dbReference type="EMBL" id="KAK3214060.1"/>
    </source>
</evidence>
<comment type="caution">
    <text evidence="2">The sequence shown here is derived from an EMBL/GenBank/DDBJ whole genome shotgun (WGS) entry which is preliminary data.</text>
</comment>
<organism evidence="2 3">
    <name type="scientific">Pseudopithomyces chartarum</name>
    <dbReference type="NCBI Taxonomy" id="1892770"/>
    <lineage>
        <taxon>Eukaryota</taxon>
        <taxon>Fungi</taxon>
        <taxon>Dikarya</taxon>
        <taxon>Ascomycota</taxon>
        <taxon>Pezizomycotina</taxon>
        <taxon>Dothideomycetes</taxon>
        <taxon>Pleosporomycetidae</taxon>
        <taxon>Pleosporales</taxon>
        <taxon>Massarineae</taxon>
        <taxon>Didymosphaeriaceae</taxon>
        <taxon>Pseudopithomyces</taxon>
    </lineage>
</organism>
<dbReference type="AlphaFoldDB" id="A0AAN6M0A1"/>
<keyword evidence="3" id="KW-1185">Reference proteome</keyword>
<feature type="compositionally biased region" description="Polar residues" evidence="1">
    <location>
        <begin position="103"/>
        <end position="112"/>
    </location>
</feature>
<feature type="compositionally biased region" description="Polar residues" evidence="1">
    <location>
        <begin position="137"/>
        <end position="151"/>
    </location>
</feature>
<feature type="compositionally biased region" description="Basic and acidic residues" evidence="1">
    <location>
        <begin position="1"/>
        <end position="21"/>
    </location>
</feature>
<name>A0AAN6M0A1_9PLEO</name>
<reference evidence="2 3" key="1">
    <citation type="submission" date="2021-02" db="EMBL/GenBank/DDBJ databases">
        <title>Genome assembly of Pseudopithomyces chartarum.</title>
        <authorList>
            <person name="Jauregui R."/>
            <person name="Singh J."/>
            <person name="Voisey C."/>
        </authorList>
    </citation>
    <scope>NUCLEOTIDE SEQUENCE [LARGE SCALE GENOMIC DNA]</scope>
    <source>
        <strain evidence="2 3">AGR01</strain>
    </source>
</reference>